<protein>
    <submittedName>
        <fullName evidence="3">CHAT domain-containing protein</fullName>
    </submittedName>
</protein>
<sequence length="1036" mass="111184">MRMNRPALGLGLLAALALGLPAMAPAAKQPGSLSLRNSFRIGSSGVLCTAQNRAVSPVLISMFDRGYRIVCRDAASPVGRLFALRKDAGDPVARVIANSETPLTCQAPAATKIEGLGEVMQSECTDGNQLAYKIYAYKKGSTVYIADGLGGYDSALQLGLRTMIADTMVKGEVQVATTSAGDPAAFARVQAGALDSDSALAEAYARNNDGSYAEAAEFFEALVERDAASGSKAGSRLPEYYANQAMQESNQGNFVNADSLFARAATPAALSDPVLGRMLRNFYAMHYLNQKKLKEAVAELSKPVAEIQRETAVDAKLASGEIDGSVADDLNRENSQMSQLGALDQGLQPFERAQILDAQALQLRGAAFRIAKDYVKARASFDEAITAMQSIREGKINSTGWLRSSIQKDLALIAEAENNIPEAERLYADSLQVVEIQYPNTAVSLGAKASFAGFLSRHGQGDRAMTMFGEVINAAENLPGAMTSIRNLLRPYFRLLAERSATDPQAVKRMFGASQVMLRPGIAATQALLARELSGGDDEAASLFRQSVTLSRYIARVTGEVARMSASANPAEAAALEEARGRKLRYERDQTVLQAKLSKFPRYRVLSPSTMGVDELQKALHTGDGYYKVTLVGQDAYAMFVSKDVAKAWKLDLTTKQIEDTVAQIRDSVVKYENGQMATYPFDLVLARKLYVSLMGPIDAELHKVTNFIYEPDGPLLQLPANLLPIDQDGVDAYLARLKKPNADDFDFRGINWLGRDRDVSTVVSPRSFVDGRDVASSKAPKGYLGMGENMRPSLNPFFVPPPSQADPCAWPLSNWNNPISSAELYLASGIIGEDRSKLIVGGDFSDSTILGLNDLKDYRIIHFATHGLVTAPRPECPARPALLTSFGGGTSDGLLSFKEIFDLKLDADVVVLSACDTAGMATVGATREAGVTTGGNFALDGLVRAFVGAGARTVIASHWPVPDDFNATKRLISGLFTAPPGTAMATAMRKAQNGLMDDVNTSHPYYWSAFAIVGDGERALLPAPSAPGSTVQSTR</sequence>
<dbReference type="OrthoDB" id="9787760at2"/>
<dbReference type="EMBL" id="NWUF01000004">
    <property type="protein sequence ID" value="PCE43261.1"/>
    <property type="molecule type" value="Genomic_DNA"/>
</dbReference>
<reference evidence="3 4" key="1">
    <citation type="submission" date="2017-09" db="EMBL/GenBank/DDBJ databases">
        <title>The Catabolism of 3,6-Dichlorosalicylic acid is Initiated by the Cytochrome P450 Monooxygenase DsmABC in Rhizorhabdus dicambivorans Ndbn-20.</title>
        <authorList>
            <person name="Na L."/>
        </authorList>
    </citation>
    <scope>NUCLEOTIDE SEQUENCE [LARGE SCALE GENOMIC DNA]</scope>
    <source>
        <strain evidence="3 4">Ndbn-20m</strain>
    </source>
</reference>
<dbReference type="InterPro" id="IPR011990">
    <property type="entry name" value="TPR-like_helical_dom_sf"/>
</dbReference>
<evidence type="ECO:0000313" key="4">
    <source>
        <dbReference type="Proteomes" id="UP000218934"/>
    </source>
</evidence>
<accession>A0A2A4FZT1</accession>
<dbReference type="Gene3D" id="1.25.40.10">
    <property type="entry name" value="Tetratricopeptide repeat domain"/>
    <property type="match status" value="1"/>
</dbReference>
<proteinExistence type="predicted"/>
<dbReference type="SUPFAM" id="SSF48452">
    <property type="entry name" value="TPR-like"/>
    <property type="match status" value="2"/>
</dbReference>
<gene>
    <name evidence="3" type="ORF">COO09_05650</name>
</gene>
<feature type="signal peptide" evidence="1">
    <location>
        <begin position="1"/>
        <end position="26"/>
    </location>
</feature>
<dbReference type="KEGG" id="rdi:CMV14_00615"/>
<feature type="chain" id="PRO_5013217927" evidence="1">
    <location>
        <begin position="27"/>
        <end position="1036"/>
    </location>
</feature>
<name>A0A2A4FZT1_9SPHN</name>
<dbReference type="AlphaFoldDB" id="A0A2A4FZT1"/>
<dbReference type="RefSeq" id="WP_066970094.1">
    <property type="nucleotide sequence ID" value="NZ_CP023449.1"/>
</dbReference>
<keyword evidence="1" id="KW-0732">Signal</keyword>
<dbReference type="Proteomes" id="UP000218934">
    <property type="component" value="Unassembled WGS sequence"/>
</dbReference>
<dbReference type="InterPro" id="IPR024983">
    <property type="entry name" value="CHAT_dom"/>
</dbReference>
<dbReference type="Pfam" id="PF12770">
    <property type="entry name" value="CHAT"/>
    <property type="match status" value="1"/>
</dbReference>
<evidence type="ECO:0000259" key="2">
    <source>
        <dbReference type="Pfam" id="PF12770"/>
    </source>
</evidence>
<evidence type="ECO:0000256" key="1">
    <source>
        <dbReference type="SAM" id="SignalP"/>
    </source>
</evidence>
<feature type="domain" description="CHAT" evidence="2">
    <location>
        <begin position="686"/>
        <end position="1016"/>
    </location>
</feature>
<comment type="caution">
    <text evidence="3">The sequence shown here is derived from an EMBL/GenBank/DDBJ whole genome shotgun (WGS) entry which is preliminary data.</text>
</comment>
<evidence type="ECO:0000313" key="3">
    <source>
        <dbReference type="EMBL" id="PCE43261.1"/>
    </source>
</evidence>
<keyword evidence="4" id="KW-1185">Reference proteome</keyword>
<organism evidence="3 4">
    <name type="scientific">Rhizorhabdus dicambivorans</name>
    <dbReference type="NCBI Taxonomy" id="1850238"/>
    <lineage>
        <taxon>Bacteria</taxon>
        <taxon>Pseudomonadati</taxon>
        <taxon>Pseudomonadota</taxon>
        <taxon>Alphaproteobacteria</taxon>
        <taxon>Sphingomonadales</taxon>
        <taxon>Sphingomonadaceae</taxon>
        <taxon>Rhizorhabdus</taxon>
    </lineage>
</organism>